<dbReference type="PROSITE" id="PS50088">
    <property type="entry name" value="ANK_REPEAT"/>
    <property type="match status" value="9"/>
</dbReference>
<dbReference type="PROSITE" id="PS50297">
    <property type="entry name" value="ANK_REP_REGION"/>
    <property type="match status" value="9"/>
</dbReference>
<dbReference type="InterPro" id="IPR002110">
    <property type="entry name" value="Ankyrin_rpt"/>
</dbReference>
<feature type="repeat" description="ANK" evidence="2">
    <location>
        <begin position="1342"/>
        <end position="1374"/>
    </location>
</feature>
<comment type="caution">
    <text evidence="4">The sequence shown here is derived from an EMBL/GenBank/DDBJ whole genome shotgun (WGS) entry which is preliminary data.</text>
</comment>
<keyword evidence="2" id="KW-0040">ANK repeat</keyword>
<gene>
    <name evidence="4" type="ORF">THARTR1_04576</name>
</gene>
<dbReference type="Gene3D" id="3.40.50.300">
    <property type="entry name" value="P-loop containing nucleotide triphosphate hydrolases"/>
    <property type="match status" value="1"/>
</dbReference>
<feature type="repeat" description="ANK" evidence="2">
    <location>
        <begin position="1170"/>
        <end position="1202"/>
    </location>
</feature>
<feature type="repeat" description="ANK" evidence="2">
    <location>
        <begin position="1307"/>
        <end position="1339"/>
    </location>
</feature>
<dbReference type="Pfam" id="PF01048">
    <property type="entry name" value="PNP_UDP_1"/>
    <property type="match status" value="1"/>
</dbReference>
<accession>A0A2K0UAU1</accession>
<reference evidence="4 5" key="1">
    <citation type="submission" date="2017-02" db="EMBL/GenBank/DDBJ databases">
        <title>Genomes of Trichoderma spp. with biocontrol activity.</title>
        <authorList>
            <person name="Gardiner D."/>
            <person name="Kazan K."/>
            <person name="Vos C."/>
            <person name="Harvey P."/>
        </authorList>
    </citation>
    <scope>NUCLEOTIDE SEQUENCE [LARGE SCALE GENOMIC DNA]</scope>
    <source>
        <strain evidence="4 5">Tr1</strain>
    </source>
</reference>
<dbReference type="CDD" id="cd09008">
    <property type="entry name" value="MTAN"/>
    <property type="match status" value="1"/>
</dbReference>
<dbReference type="InterPro" id="IPR000845">
    <property type="entry name" value="Nucleoside_phosphorylase_d"/>
</dbReference>
<dbReference type="SUPFAM" id="SSF48403">
    <property type="entry name" value="Ankyrin repeat"/>
    <property type="match status" value="1"/>
</dbReference>
<dbReference type="SMART" id="SM00248">
    <property type="entry name" value="ANK"/>
    <property type="match status" value="10"/>
</dbReference>
<dbReference type="Proteomes" id="UP000236290">
    <property type="component" value="Unassembled WGS sequence"/>
</dbReference>
<dbReference type="SUPFAM" id="SSF53167">
    <property type="entry name" value="Purine and uridine phosphorylases"/>
    <property type="match status" value="1"/>
</dbReference>
<dbReference type="SUPFAM" id="SSF52540">
    <property type="entry name" value="P-loop containing nucleoside triphosphate hydrolases"/>
    <property type="match status" value="1"/>
</dbReference>
<evidence type="ECO:0000256" key="1">
    <source>
        <dbReference type="ARBA" id="ARBA00022737"/>
    </source>
</evidence>
<feature type="repeat" description="ANK" evidence="2">
    <location>
        <begin position="1238"/>
        <end position="1270"/>
    </location>
</feature>
<dbReference type="InterPro" id="IPR035994">
    <property type="entry name" value="Nucleoside_phosphorylase_sf"/>
</dbReference>
<sequence length="1440" mass="159791">MIRLLDCQSDFAERKELTGRVATCPMATPSSPAQLDELVRTRVDKPISPEVLFPILSSAPFIPTKTLINARDIGAVPGSKIPSGRIFRCGTLEYASHDPDTVAWIKANVRRIYDLRKPLEREHGPDPEIEGVENVWFPGSQEYKTPSLEDFAKGDGSAAWKDQYMAVALTYAPTYKAVLEHIRDSPAEPFLFHCTAGRDRTGVLAGLLHHLAGTATDDAVRDYMLSRIGTEVAREKLLRFAMDSVGTNDMETPGFYNLVELRPQYWTAFVGGLEEQFGGWDGYVTKVLGLSEEDLVTVKKNIPTKTCKTRTHDDYTVGWVCALSKEQTAATAMLDERHDDLLKPPNDPNTYTLGSVGKHNIVIACLPQGEIGTSSAATFATWMISTFPSIKFGLMVGIGGGIAPKVRLGEVVVSTPTGQYPGVVQWDYGKVEKWGEFKQIGSLNNPPALLRTALTKLMTQNEMSGSKIPEYLDELRQKWPRLVSKYTWSESLKDPLHTPAANGREKKPREIRVHYGLIASGNQVIKDAEFRDRLDQRYDGNVLCVEMEAAGLMNNFPCVVIRGICDYADSQKIKDWQEYAAAVAAAFAKELLHYIQPRDVDGERPVREIIREVYNDVIRIKAKLDGKDDIEILNWLTRTDYGPQQSNYFNKRQPETGTWFLESEEFQNWLATSKQMLFCPGNPGAGKTILTSIVVDYLCSKFYNNSKIGIAYIYCSFRMRDKQNINDLLASVLKQLAEGQSCLPESIKDLYNRHKFIQTRPSTNEILTVLQSVTLLYSRVFIVVDALDECQEFSGCRTRFISELLNQKNNGANVFATSRLTPDIRDQLKGSKEVEIRAHDEDVRKYLESQIIQLGSAFLKAHCERVITDITKVAQGMFLLAQLYFETIKTKKTLKKLGNILANVPTGQKAYDFAYEEAVRRIQGLDSDSKELAWLVLSWITCAKRPLTAKELQHALAVEIGKTELDEENLVEIEDMISVCAGLVTIDEEGGIIRLVHYTAQEYFERTQNRWFPTAQTDITTICVTYLSFSAFETGLCKRGEEFEGRLRLFPLYSYATRNWGRHVPKDEASQEVTNFLKSPAKVAASGQVLLDMNSFFRGRVSPTKMTGLHMAAFFGLNKATETLLDLGHSPNEEDAWKRRPLWYAARNGHVALVKLLLARGAIVNITDDAEESPLFTAAKNGHQEVVEELLAVGADVNALPGLLGKNALVEAVRNSHQQVVEKLLAAGADINAVATLRQETALSLAVAIDHQGIVEKLLAAGADVNAVTGIHYKTALREAVTHGHLEMIEKLLTAGADVNARTGIICAETALVEAARNGHQQVIEKLLAAGADVNAHTDFIGTRTALTEAARNGHQETVEKLLAAGANVDFMDYEGRTALKVAAESGYQGIVEKLLAAGADAGFIDREGQTALEIAAEKGYLEIVEKLLRSGWQQEPSSN</sequence>
<dbReference type="GO" id="GO:0009116">
    <property type="term" value="P:nucleoside metabolic process"/>
    <property type="evidence" value="ECO:0007669"/>
    <property type="project" value="InterPro"/>
</dbReference>
<dbReference type="InterPro" id="IPR056884">
    <property type="entry name" value="NPHP3-like_N"/>
</dbReference>
<dbReference type="InterPro" id="IPR026893">
    <property type="entry name" value="Tyr/Ser_Pase_IphP-type"/>
</dbReference>
<feature type="repeat" description="ANK" evidence="2">
    <location>
        <begin position="1272"/>
        <end position="1304"/>
    </location>
</feature>
<evidence type="ECO:0000256" key="2">
    <source>
        <dbReference type="PROSITE-ProRule" id="PRU00023"/>
    </source>
</evidence>
<evidence type="ECO:0000313" key="5">
    <source>
        <dbReference type="Proteomes" id="UP000236290"/>
    </source>
</evidence>
<dbReference type="SUPFAM" id="SSF52799">
    <property type="entry name" value="(Phosphotyrosine protein) phosphatases II"/>
    <property type="match status" value="1"/>
</dbReference>
<feature type="repeat" description="ANK" evidence="2">
    <location>
        <begin position="1204"/>
        <end position="1236"/>
    </location>
</feature>
<organism evidence="4 5">
    <name type="scientific">Trichoderma harzianum</name>
    <name type="common">Hypocrea lixii</name>
    <dbReference type="NCBI Taxonomy" id="5544"/>
    <lineage>
        <taxon>Eukaryota</taxon>
        <taxon>Fungi</taxon>
        <taxon>Dikarya</taxon>
        <taxon>Ascomycota</taxon>
        <taxon>Pezizomycotina</taxon>
        <taxon>Sordariomycetes</taxon>
        <taxon>Hypocreomycetidae</taxon>
        <taxon>Hypocreales</taxon>
        <taxon>Hypocreaceae</taxon>
        <taxon>Trichoderma</taxon>
    </lineage>
</organism>
<dbReference type="OrthoDB" id="4899802at2759"/>
<dbReference type="InterPro" id="IPR029021">
    <property type="entry name" value="Prot-tyrosine_phosphatase-like"/>
</dbReference>
<dbReference type="InterPro" id="IPR054471">
    <property type="entry name" value="GPIID_WHD"/>
</dbReference>
<protein>
    <recommendedName>
        <fullName evidence="3">Tyrosine specific protein phosphatases domain-containing protein</fullName>
    </recommendedName>
</protein>
<dbReference type="Pfam" id="PF13350">
    <property type="entry name" value="Y_phosphatase3"/>
    <property type="match status" value="1"/>
</dbReference>
<dbReference type="InterPro" id="IPR000387">
    <property type="entry name" value="Tyr_Pase_dom"/>
</dbReference>
<dbReference type="PANTHER" id="PTHR46082">
    <property type="entry name" value="ATP/GTP-BINDING PROTEIN-RELATED"/>
    <property type="match status" value="1"/>
</dbReference>
<dbReference type="Pfam" id="PF12796">
    <property type="entry name" value="Ank_2"/>
    <property type="match status" value="3"/>
</dbReference>
<evidence type="ECO:0000259" key="3">
    <source>
        <dbReference type="PROSITE" id="PS50056"/>
    </source>
</evidence>
<feature type="domain" description="Tyrosine specific protein phosphatases" evidence="3">
    <location>
        <begin position="176"/>
        <end position="238"/>
    </location>
</feature>
<dbReference type="Gene3D" id="3.40.50.1580">
    <property type="entry name" value="Nucleoside phosphorylase domain"/>
    <property type="match status" value="1"/>
</dbReference>
<dbReference type="GO" id="GO:0004721">
    <property type="term" value="F:phosphoprotein phosphatase activity"/>
    <property type="evidence" value="ECO:0007669"/>
    <property type="project" value="InterPro"/>
</dbReference>
<evidence type="ECO:0000313" key="4">
    <source>
        <dbReference type="EMBL" id="PNP54887.1"/>
    </source>
</evidence>
<dbReference type="PROSITE" id="PS00383">
    <property type="entry name" value="TYR_PHOSPHATASE_1"/>
    <property type="match status" value="1"/>
</dbReference>
<dbReference type="Gene3D" id="3.90.190.10">
    <property type="entry name" value="Protein tyrosine phosphatase superfamily"/>
    <property type="match status" value="1"/>
</dbReference>
<feature type="repeat" description="ANK" evidence="2">
    <location>
        <begin position="1375"/>
        <end position="1407"/>
    </location>
</feature>
<dbReference type="Pfam" id="PF24883">
    <property type="entry name" value="NPHP3_N"/>
    <property type="match status" value="1"/>
</dbReference>
<dbReference type="PANTHER" id="PTHR46082:SF11">
    <property type="entry name" value="AAA+ ATPASE DOMAIN-CONTAINING PROTEIN-RELATED"/>
    <property type="match status" value="1"/>
</dbReference>
<dbReference type="InterPro" id="IPR053137">
    <property type="entry name" value="NLR-like"/>
</dbReference>
<dbReference type="InterPro" id="IPR016130">
    <property type="entry name" value="Tyr_Pase_AS"/>
</dbReference>
<dbReference type="Gene3D" id="1.25.40.20">
    <property type="entry name" value="Ankyrin repeat-containing domain"/>
    <property type="match status" value="3"/>
</dbReference>
<proteinExistence type="predicted"/>
<keyword evidence="1" id="KW-0677">Repeat</keyword>
<feature type="repeat" description="ANK" evidence="2">
    <location>
        <begin position="1137"/>
        <end position="1169"/>
    </location>
</feature>
<dbReference type="InterPro" id="IPR027417">
    <property type="entry name" value="P-loop_NTPase"/>
</dbReference>
<dbReference type="Pfam" id="PF00023">
    <property type="entry name" value="Ank"/>
    <property type="match status" value="1"/>
</dbReference>
<name>A0A2K0UAU1_TRIHA</name>
<dbReference type="PROSITE" id="PS50056">
    <property type="entry name" value="TYR_PHOSPHATASE_2"/>
    <property type="match status" value="1"/>
</dbReference>
<dbReference type="EMBL" id="MTYI01000056">
    <property type="protein sequence ID" value="PNP54887.1"/>
    <property type="molecule type" value="Genomic_DNA"/>
</dbReference>
<dbReference type="InterPro" id="IPR036770">
    <property type="entry name" value="Ankyrin_rpt-contain_sf"/>
</dbReference>
<feature type="repeat" description="ANK" evidence="2">
    <location>
        <begin position="1408"/>
        <end position="1440"/>
    </location>
</feature>
<dbReference type="Pfam" id="PF22939">
    <property type="entry name" value="WHD_GPIID"/>
    <property type="match status" value="1"/>
</dbReference>